<feature type="transmembrane region" description="Helical" evidence="7">
    <location>
        <begin position="360"/>
        <end position="382"/>
    </location>
</feature>
<keyword evidence="4 7" id="KW-0812">Transmembrane</keyword>
<gene>
    <name evidence="9" type="ORF">HUG20_02380</name>
</gene>
<dbReference type="InterPro" id="IPR004681">
    <property type="entry name" value="TRAP_DctM"/>
</dbReference>
<organism evidence="9 10">
    <name type="scientific">Salicibibacter cibi</name>
    <dbReference type="NCBI Taxonomy" id="2743001"/>
    <lineage>
        <taxon>Bacteria</taxon>
        <taxon>Bacillati</taxon>
        <taxon>Bacillota</taxon>
        <taxon>Bacilli</taxon>
        <taxon>Bacillales</taxon>
        <taxon>Bacillaceae</taxon>
        <taxon>Salicibibacter</taxon>
    </lineage>
</organism>
<dbReference type="PANTHER" id="PTHR33362:SF5">
    <property type="entry name" value="C4-DICARBOXYLATE TRAP TRANSPORTER LARGE PERMEASE PROTEIN DCTM"/>
    <property type="match status" value="1"/>
</dbReference>
<keyword evidence="6 7" id="KW-0472">Membrane</keyword>
<dbReference type="PIRSF" id="PIRSF006066">
    <property type="entry name" value="HI0050"/>
    <property type="match status" value="1"/>
</dbReference>
<feature type="transmembrane region" description="Helical" evidence="7">
    <location>
        <begin position="218"/>
        <end position="236"/>
    </location>
</feature>
<feature type="transmembrane region" description="Helical" evidence="7">
    <location>
        <begin position="165"/>
        <end position="191"/>
    </location>
</feature>
<evidence type="ECO:0000256" key="5">
    <source>
        <dbReference type="ARBA" id="ARBA00022989"/>
    </source>
</evidence>
<comment type="subcellular location">
    <subcellularLocation>
        <location evidence="1">Cell inner membrane</location>
        <topology evidence="1">Multi-pass membrane protein</topology>
    </subcellularLocation>
</comment>
<dbReference type="GO" id="GO:0005886">
    <property type="term" value="C:plasma membrane"/>
    <property type="evidence" value="ECO:0007669"/>
    <property type="project" value="UniProtKB-SubCell"/>
</dbReference>
<feature type="transmembrane region" description="Helical" evidence="7">
    <location>
        <begin position="52"/>
        <end position="73"/>
    </location>
</feature>
<dbReference type="NCBIfam" id="TIGR00786">
    <property type="entry name" value="dctM"/>
    <property type="match status" value="1"/>
</dbReference>
<keyword evidence="10" id="KW-1185">Reference proteome</keyword>
<dbReference type="Proteomes" id="UP000595349">
    <property type="component" value="Chromosome"/>
</dbReference>
<evidence type="ECO:0000259" key="8">
    <source>
        <dbReference type="Pfam" id="PF06808"/>
    </source>
</evidence>
<evidence type="ECO:0000256" key="7">
    <source>
        <dbReference type="SAM" id="Phobius"/>
    </source>
</evidence>
<feature type="transmembrane region" description="Helical" evidence="7">
    <location>
        <begin position="242"/>
        <end position="261"/>
    </location>
</feature>
<dbReference type="Pfam" id="PF06808">
    <property type="entry name" value="DctM"/>
    <property type="match status" value="1"/>
</dbReference>
<evidence type="ECO:0000256" key="3">
    <source>
        <dbReference type="ARBA" id="ARBA00022519"/>
    </source>
</evidence>
<dbReference type="PANTHER" id="PTHR33362">
    <property type="entry name" value="SIALIC ACID TRAP TRANSPORTER PERMEASE PROTEIN SIAT-RELATED"/>
    <property type="match status" value="1"/>
</dbReference>
<evidence type="ECO:0000313" key="9">
    <source>
        <dbReference type="EMBL" id="QQK78860.1"/>
    </source>
</evidence>
<keyword evidence="5 7" id="KW-1133">Transmembrane helix</keyword>
<evidence type="ECO:0000256" key="4">
    <source>
        <dbReference type="ARBA" id="ARBA00022692"/>
    </source>
</evidence>
<dbReference type="EMBL" id="CP054706">
    <property type="protein sequence ID" value="QQK78860.1"/>
    <property type="molecule type" value="Genomic_DNA"/>
</dbReference>
<evidence type="ECO:0000256" key="1">
    <source>
        <dbReference type="ARBA" id="ARBA00004429"/>
    </source>
</evidence>
<sequence length="422" mass="45058">MTTRLFIIFIFLFILSVPIAATLGLSSIWSLQLEGSSLSTVGQQVFRGMDQTVLMAIPFFILAGSVMQSGGIARRLMAFANALIGWFRGGLGAATVLSTMLFSTMSGSSSATTAAIGSITIPSMEKKGYPRSYATALAASAGELGGVIPPATAMIIYGLVANISISSLFIAGIIPGILIGISLILTISIIARIKGFDAVSNTDFITWFKQVLVTFKDAIWALLMPLIILGGIYLGYFTPTEAAVVAVVYGLIVSFLIYRELKIKDLIGIFSRAAISSSIILILIGFSAIFGHILTINQVPHAVGGLLTQITENPIIFLILVNIVLLITGMFLETAAAIIIMVPILAPVAFEFGIDPIHFGIIVIVNLALGMVTPPVAINLFVACQIANIRIDQIIRPVLIFLGILIIDLLLITYLPLWIPIF</sequence>
<dbReference type="AlphaFoldDB" id="A0A7T7CEB9"/>
<dbReference type="InterPro" id="IPR010656">
    <property type="entry name" value="DctM"/>
</dbReference>
<proteinExistence type="predicted"/>
<keyword evidence="2" id="KW-1003">Cell membrane</keyword>
<feature type="transmembrane region" description="Helical" evidence="7">
    <location>
        <begin position="394"/>
        <end position="419"/>
    </location>
</feature>
<name>A0A7T7CEB9_9BACI</name>
<protein>
    <submittedName>
        <fullName evidence="9">TRAP transporter large permease</fullName>
    </submittedName>
</protein>
<accession>A0A7T7CEB9</accession>
<evidence type="ECO:0000313" key="10">
    <source>
        <dbReference type="Proteomes" id="UP000595349"/>
    </source>
</evidence>
<feature type="transmembrane region" description="Helical" evidence="7">
    <location>
        <begin position="79"/>
        <end position="102"/>
    </location>
</feature>
<dbReference type="GO" id="GO:0022857">
    <property type="term" value="F:transmembrane transporter activity"/>
    <property type="evidence" value="ECO:0007669"/>
    <property type="project" value="TreeGrafter"/>
</dbReference>
<feature type="transmembrane region" description="Helical" evidence="7">
    <location>
        <begin position="133"/>
        <end position="159"/>
    </location>
</feature>
<dbReference type="KEGG" id="scib:HUG20_02380"/>
<feature type="domain" description="TRAP C4-dicarboxylate transport system permease DctM subunit" evidence="8">
    <location>
        <begin position="6"/>
        <end position="417"/>
    </location>
</feature>
<feature type="transmembrane region" description="Helical" evidence="7">
    <location>
        <begin position="273"/>
        <end position="294"/>
    </location>
</feature>
<keyword evidence="3" id="KW-0997">Cell inner membrane</keyword>
<evidence type="ECO:0000256" key="6">
    <source>
        <dbReference type="ARBA" id="ARBA00023136"/>
    </source>
</evidence>
<evidence type="ECO:0000256" key="2">
    <source>
        <dbReference type="ARBA" id="ARBA00022475"/>
    </source>
</evidence>
<dbReference type="RefSeq" id="WP_200087634.1">
    <property type="nucleotide sequence ID" value="NZ_CP054706.1"/>
</dbReference>
<feature type="transmembrane region" description="Helical" evidence="7">
    <location>
        <begin position="6"/>
        <end position="31"/>
    </location>
</feature>
<reference evidence="9 10" key="1">
    <citation type="submission" date="2020-06" db="EMBL/GenBank/DDBJ databases">
        <title>Genomic analysis of Salicibibacter sp. NKC21-4.</title>
        <authorList>
            <person name="Oh Y.J."/>
        </authorList>
    </citation>
    <scope>NUCLEOTIDE SEQUENCE [LARGE SCALE GENOMIC DNA]</scope>
    <source>
        <strain evidence="9 10">NKC21-4</strain>
    </source>
</reference>
<feature type="transmembrane region" description="Helical" evidence="7">
    <location>
        <begin position="314"/>
        <end position="332"/>
    </location>
</feature>